<dbReference type="InterPro" id="IPR006531">
    <property type="entry name" value="Gp5/Vgr_OB"/>
</dbReference>
<name>A0A328PE46_9GAMM</name>
<evidence type="ECO:0000313" key="2">
    <source>
        <dbReference type="EMBL" id="RAO78255.1"/>
    </source>
</evidence>
<dbReference type="Proteomes" id="UP000248926">
    <property type="component" value="Unassembled WGS sequence"/>
</dbReference>
<dbReference type="InterPro" id="IPR037026">
    <property type="entry name" value="Vgr_OB-fold_dom_sf"/>
</dbReference>
<evidence type="ECO:0000259" key="1">
    <source>
        <dbReference type="Pfam" id="PF04717"/>
    </source>
</evidence>
<dbReference type="AlphaFoldDB" id="A0A328PE46"/>
<protein>
    <recommendedName>
        <fullName evidence="1">Gp5/Type VI secretion system Vgr protein OB-fold domain-containing protein</fullName>
    </recommendedName>
</protein>
<evidence type="ECO:0000313" key="3">
    <source>
        <dbReference type="Proteomes" id="UP000248926"/>
    </source>
</evidence>
<feature type="domain" description="Gp5/Type VI secretion system Vgr protein OB-fold" evidence="1">
    <location>
        <begin position="15"/>
        <end position="88"/>
    </location>
</feature>
<dbReference type="Gene3D" id="2.40.50.230">
    <property type="entry name" value="Gp5 N-terminal domain"/>
    <property type="match status" value="1"/>
</dbReference>
<accession>A0A328PE46</accession>
<dbReference type="EMBL" id="NFZS01000001">
    <property type="protein sequence ID" value="RAO78255.1"/>
    <property type="molecule type" value="Genomic_DNA"/>
</dbReference>
<sequence>MAKSMPGQALGGVMVAQVSRVDDPEGLGRVIVLLQGGDGPMESGWLPVMSFYGGPDGGAFFLPKEGDSVLVGFAAGDARQAFVLGFLWNGGIKPPIEDAARHQEVRVIKTRQGKQLIFDDSKEGQLTLIDEHQNKVQIDSAKNHIAVESKGDVTITAANTMTLRANKLMLQNSSGTVRLELGANGLQAIGGASMKLSAAVIDLN</sequence>
<dbReference type="Pfam" id="PF04717">
    <property type="entry name" value="Phage_base_V"/>
    <property type="match status" value="1"/>
</dbReference>
<keyword evidence="3" id="KW-1185">Reference proteome</keyword>
<organism evidence="2 3">
    <name type="scientific">Dyella jiangningensis</name>
    <dbReference type="NCBI Taxonomy" id="1379159"/>
    <lineage>
        <taxon>Bacteria</taxon>
        <taxon>Pseudomonadati</taxon>
        <taxon>Pseudomonadota</taxon>
        <taxon>Gammaproteobacteria</taxon>
        <taxon>Lysobacterales</taxon>
        <taxon>Rhodanobacteraceae</taxon>
        <taxon>Dyella</taxon>
    </lineage>
</organism>
<reference evidence="2 3" key="1">
    <citation type="journal article" date="2018" name="Genet. Mol. Biol.">
        <title>The genome sequence of Dyella jiangningensis FCAV SCS01 from a lignocellulose-decomposing microbial consortium metagenome reveals potential for biotechnological applications.</title>
        <authorList>
            <person name="Desiderato J.G."/>
            <person name="Alvarenga D.O."/>
            <person name="Constancio M.T.L."/>
            <person name="Alves L.M.C."/>
            <person name="Varani A.M."/>
        </authorList>
    </citation>
    <scope>NUCLEOTIDE SEQUENCE [LARGE SCALE GENOMIC DNA]</scope>
    <source>
        <strain evidence="2 3">FCAV SCS01</strain>
    </source>
</reference>
<gene>
    <name evidence="2" type="ORF">CA260_10665</name>
</gene>
<proteinExistence type="predicted"/>
<comment type="caution">
    <text evidence="2">The sequence shown here is derived from an EMBL/GenBank/DDBJ whole genome shotgun (WGS) entry which is preliminary data.</text>
</comment>
<dbReference type="SUPFAM" id="SSF69255">
    <property type="entry name" value="gp5 N-terminal domain-like"/>
    <property type="match status" value="1"/>
</dbReference>